<keyword evidence="3" id="KW-1185">Reference proteome</keyword>
<name>A0A5A7PLM7_STRAF</name>
<feature type="region of interest" description="Disordered" evidence="1">
    <location>
        <begin position="167"/>
        <end position="212"/>
    </location>
</feature>
<evidence type="ECO:0000256" key="1">
    <source>
        <dbReference type="SAM" id="MobiDB-lite"/>
    </source>
</evidence>
<protein>
    <submittedName>
        <fullName evidence="2">Lipid-transfer protein</fullName>
    </submittedName>
</protein>
<organism evidence="2 3">
    <name type="scientific">Striga asiatica</name>
    <name type="common">Asiatic witchweed</name>
    <name type="synonym">Buchnera asiatica</name>
    <dbReference type="NCBI Taxonomy" id="4170"/>
    <lineage>
        <taxon>Eukaryota</taxon>
        <taxon>Viridiplantae</taxon>
        <taxon>Streptophyta</taxon>
        <taxon>Embryophyta</taxon>
        <taxon>Tracheophyta</taxon>
        <taxon>Spermatophyta</taxon>
        <taxon>Magnoliopsida</taxon>
        <taxon>eudicotyledons</taxon>
        <taxon>Gunneridae</taxon>
        <taxon>Pentapetalae</taxon>
        <taxon>asterids</taxon>
        <taxon>lamiids</taxon>
        <taxon>Lamiales</taxon>
        <taxon>Orobanchaceae</taxon>
        <taxon>Buchnereae</taxon>
        <taxon>Striga</taxon>
    </lineage>
</organism>
<dbReference type="EMBL" id="BKCP01004761">
    <property type="protein sequence ID" value="GER33649.1"/>
    <property type="molecule type" value="Genomic_DNA"/>
</dbReference>
<reference evidence="3" key="1">
    <citation type="journal article" date="2019" name="Curr. Biol.">
        <title>Genome Sequence of Striga asiatica Provides Insight into the Evolution of Plant Parasitism.</title>
        <authorList>
            <person name="Yoshida S."/>
            <person name="Kim S."/>
            <person name="Wafula E.K."/>
            <person name="Tanskanen J."/>
            <person name="Kim Y.M."/>
            <person name="Honaas L."/>
            <person name="Yang Z."/>
            <person name="Spallek T."/>
            <person name="Conn C.E."/>
            <person name="Ichihashi Y."/>
            <person name="Cheong K."/>
            <person name="Cui S."/>
            <person name="Der J.P."/>
            <person name="Gundlach H."/>
            <person name="Jiao Y."/>
            <person name="Hori C."/>
            <person name="Ishida J.K."/>
            <person name="Kasahara H."/>
            <person name="Kiba T."/>
            <person name="Kim M.S."/>
            <person name="Koo N."/>
            <person name="Laohavisit A."/>
            <person name="Lee Y.H."/>
            <person name="Lumba S."/>
            <person name="McCourt P."/>
            <person name="Mortimer J.C."/>
            <person name="Mutuku J.M."/>
            <person name="Nomura T."/>
            <person name="Sasaki-Sekimoto Y."/>
            <person name="Seto Y."/>
            <person name="Wang Y."/>
            <person name="Wakatake T."/>
            <person name="Sakakibara H."/>
            <person name="Demura T."/>
            <person name="Yamaguchi S."/>
            <person name="Yoneyama K."/>
            <person name="Manabe R.I."/>
            <person name="Nelson D.C."/>
            <person name="Schulman A.H."/>
            <person name="Timko M.P."/>
            <person name="dePamphilis C.W."/>
            <person name="Choi D."/>
            <person name="Shirasu K."/>
        </authorList>
    </citation>
    <scope>NUCLEOTIDE SEQUENCE [LARGE SCALE GENOMIC DNA]</scope>
    <source>
        <strain evidence="3">cv. UVA1</strain>
    </source>
</reference>
<sequence>MTYKFKTKHNFMLLSLSFIKFKSSPLNHLLRQPIASKPSAAFSPAAVESFAADHRRREVGELYCLALQLSSLSSRLRVPRPPTGDLLSLFDDSYSPCSVHSRRTRPAGRALSACVPCKQAAAKLSIEQPLIAGLRVCEPSSPPIPATVETLPDAVECLCFASNSPVSEQQPPEALIEQSSVSFPNSSSPDSGLFQRKAALSGPGREEKRVDPLPRAPNSLFFNVRQQPKSLNSGSRAAFEDVWMSGLQRTGPDPKTTSIVVFFSTKIYPNQSPVAGTKYYRRALKKLMNPVAVLYDAWWTKDVDNLFIDLLAEAHVGGEWTQGRPGTHVFLYCRGVLVADDGATFTVNELQERFDFLHKWFRVFSWMLRKHGLHHCIQSNVLTAPVAVWNDIFECITFFYAVSDPFSVAYQHSRDPHWADIRYLFTEVYEATSNSPNVVDQNSTNENHLARLTEQSYVFSLSSLTNAPLHGSIGNEGIQPRNGRDHDASSEGSVNTHT</sequence>
<dbReference type="Proteomes" id="UP000325081">
    <property type="component" value="Unassembled WGS sequence"/>
</dbReference>
<feature type="region of interest" description="Disordered" evidence="1">
    <location>
        <begin position="472"/>
        <end position="498"/>
    </location>
</feature>
<evidence type="ECO:0000313" key="3">
    <source>
        <dbReference type="Proteomes" id="UP000325081"/>
    </source>
</evidence>
<evidence type="ECO:0000313" key="2">
    <source>
        <dbReference type="EMBL" id="GER33649.1"/>
    </source>
</evidence>
<accession>A0A5A7PLM7</accession>
<comment type="caution">
    <text evidence="2">The sequence shown here is derived from an EMBL/GenBank/DDBJ whole genome shotgun (WGS) entry which is preliminary data.</text>
</comment>
<gene>
    <name evidence="2" type="ORF">STAS_09798</name>
</gene>
<proteinExistence type="predicted"/>
<feature type="compositionally biased region" description="Low complexity" evidence="1">
    <location>
        <begin position="179"/>
        <end position="191"/>
    </location>
</feature>
<dbReference type="AlphaFoldDB" id="A0A5A7PLM7"/>
<dbReference type="OrthoDB" id="1937145at2759"/>